<proteinExistence type="predicted"/>
<gene>
    <name evidence="3" type="ORF">OKA104_LOCUS24350</name>
    <name evidence="2" type="ORF">VCS650_LOCUS24624</name>
</gene>
<reference evidence="2" key="1">
    <citation type="submission" date="2021-02" db="EMBL/GenBank/DDBJ databases">
        <authorList>
            <person name="Nowell W R."/>
        </authorList>
    </citation>
    <scope>NUCLEOTIDE SEQUENCE</scope>
</reference>
<dbReference type="AlphaFoldDB" id="A0A814V2Z6"/>
<evidence type="ECO:0000313" key="2">
    <source>
        <dbReference type="EMBL" id="CAF1183409.1"/>
    </source>
</evidence>
<feature type="coiled-coil region" evidence="1">
    <location>
        <begin position="104"/>
        <end position="131"/>
    </location>
</feature>
<evidence type="ECO:0000313" key="4">
    <source>
        <dbReference type="Proteomes" id="UP000663891"/>
    </source>
</evidence>
<dbReference type="Proteomes" id="UP000663891">
    <property type="component" value="Unassembled WGS sequence"/>
</dbReference>
<name>A0A814V2Z6_9BILA</name>
<comment type="caution">
    <text evidence="2">The sequence shown here is derived from an EMBL/GenBank/DDBJ whole genome shotgun (WGS) entry which is preliminary data.</text>
</comment>
<dbReference type="EMBL" id="CAJOAY010001937">
    <property type="protein sequence ID" value="CAF3904106.1"/>
    <property type="molecule type" value="Genomic_DNA"/>
</dbReference>
<dbReference type="EMBL" id="CAJNON010000305">
    <property type="protein sequence ID" value="CAF1183409.1"/>
    <property type="molecule type" value="Genomic_DNA"/>
</dbReference>
<sequence>MHVNNLPTELSIDLLTHDLDSRSFLMFLRRENERYREISTSEHDRQYSLNYTSFDHARGFSRMNKYVNLSSNSLIPSHILSENGRIITNDISKQLLDDNLSIVRRQWKKSKKNLSNQIEHIQSDLNSHTNMSSSLYLNDYNDALNTYENIENYPLTSDLSPYMQQNRIRRTSIVKRSQRNANILYRYCRRNGQAPSFCLKYAVRMIFATGH</sequence>
<evidence type="ECO:0000256" key="1">
    <source>
        <dbReference type="SAM" id="Coils"/>
    </source>
</evidence>
<dbReference type="Proteomes" id="UP000663881">
    <property type="component" value="Unassembled WGS sequence"/>
</dbReference>
<protein>
    <submittedName>
        <fullName evidence="2">Uncharacterized protein</fullName>
    </submittedName>
</protein>
<evidence type="ECO:0000313" key="3">
    <source>
        <dbReference type="EMBL" id="CAF3904106.1"/>
    </source>
</evidence>
<accession>A0A814V2Z6</accession>
<keyword evidence="1" id="KW-0175">Coiled coil</keyword>
<organism evidence="2 4">
    <name type="scientific">Adineta steineri</name>
    <dbReference type="NCBI Taxonomy" id="433720"/>
    <lineage>
        <taxon>Eukaryota</taxon>
        <taxon>Metazoa</taxon>
        <taxon>Spiralia</taxon>
        <taxon>Gnathifera</taxon>
        <taxon>Rotifera</taxon>
        <taxon>Eurotatoria</taxon>
        <taxon>Bdelloidea</taxon>
        <taxon>Adinetida</taxon>
        <taxon>Adinetidae</taxon>
        <taxon>Adineta</taxon>
    </lineage>
</organism>
<dbReference type="OrthoDB" id="10021165at2759"/>